<evidence type="ECO:0000256" key="1">
    <source>
        <dbReference type="SAM" id="SignalP"/>
    </source>
</evidence>
<proteinExistence type="predicted"/>
<reference evidence="2" key="1">
    <citation type="journal article" date="2021" name="PeerJ">
        <title>Extensive microbial diversity within the chicken gut microbiome revealed by metagenomics and culture.</title>
        <authorList>
            <person name="Gilroy R."/>
            <person name="Ravi A."/>
            <person name="Getino M."/>
            <person name="Pursley I."/>
            <person name="Horton D.L."/>
            <person name="Alikhan N.F."/>
            <person name="Baker D."/>
            <person name="Gharbi K."/>
            <person name="Hall N."/>
            <person name="Watson M."/>
            <person name="Adriaenssens E.M."/>
            <person name="Foster-Nyarko E."/>
            <person name="Jarju S."/>
            <person name="Secka A."/>
            <person name="Antonio M."/>
            <person name="Oren A."/>
            <person name="Chaudhuri R.R."/>
            <person name="La Ragione R."/>
            <person name="Hildebrand F."/>
            <person name="Pallen M.J."/>
        </authorList>
    </citation>
    <scope>NUCLEOTIDE SEQUENCE</scope>
    <source>
        <strain evidence="2">USAMLcec2-132</strain>
    </source>
</reference>
<evidence type="ECO:0000313" key="3">
    <source>
        <dbReference type="Proteomes" id="UP000823891"/>
    </source>
</evidence>
<accession>A0A9D2SRG9</accession>
<name>A0A9D2SRG9_9FIRM</name>
<evidence type="ECO:0008006" key="4">
    <source>
        <dbReference type="Google" id="ProtNLM"/>
    </source>
</evidence>
<reference evidence="2" key="2">
    <citation type="submission" date="2021-04" db="EMBL/GenBank/DDBJ databases">
        <authorList>
            <person name="Gilroy R."/>
        </authorList>
    </citation>
    <scope>NUCLEOTIDE SEQUENCE</scope>
    <source>
        <strain evidence="2">USAMLcec2-132</strain>
    </source>
</reference>
<organism evidence="2 3">
    <name type="scientific">Candidatus Eisenbergiella merdavium</name>
    <dbReference type="NCBI Taxonomy" id="2838551"/>
    <lineage>
        <taxon>Bacteria</taxon>
        <taxon>Bacillati</taxon>
        <taxon>Bacillota</taxon>
        <taxon>Clostridia</taxon>
        <taxon>Lachnospirales</taxon>
        <taxon>Lachnospiraceae</taxon>
        <taxon>Eisenbergiella</taxon>
    </lineage>
</organism>
<feature type="signal peptide" evidence="1">
    <location>
        <begin position="1"/>
        <end position="20"/>
    </location>
</feature>
<protein>
    <recommendedName>
        <fullName evidence="4">Lipoprotein</fullName>
    </recommendedName>
</protein>
<dbReference type="PROSITE" id="PS51257">
    <property type="entry name" value="PROKAR_LIPOPROTEIN"/>
    <property type="match status" value="1"/>
</dbReference>
<keyword evidence="1" id="KW-0732">Signal</keyword>
<dbReference type="EMBL" id="DWWS01000039">
    <property type="protein sequence ID" value="HJC24166.1"/>
    <property type="molecule type" value="Genomic_DNA"/>
</dbReference>
<feature type="chain" id="PRO_5038629644" description="Lipoprotein" evidence="1">
    <location>
        <begin position="21"/>
        <end position="248"/>
    </location>
</feature>
<evidence type="ECO:0000313" key="2">
    <source>
        <dbReference type="EMBL" id="HJC24166.1"/>
    </source>
</evidence>
<gene>
    <name evidence="2" type="ORF">H9761_10725</name>
</gene>
<dbReference type="AlphaFoldDB" id="A0A9D2SRG9"/>
<sequence length="248" mass="26553">MKKKLTVMIGVTAAASMLLFGCSGLPMLPKNFGSSQDGEDVYAAEDADLQEEYSLEEELESGMEGMELDEGMQGSGFDDAFAWLPASAQRMASETAPNELVRAAIIDEYMIPEEEWEATRYYYNYVDLDDDGNNEIFVLAAGPSVSGSGGSSALLMEEGGEVLQTFTLVNPPVLVTDEIINGYRELALVRSGGGAETEVVLLSYGNGAYETVSETETVIDPDILSGTAILCNDLAADLESGNFLTLTD</sequence>
<comment type="caution">
    <text evidence="2">The sequence shown here is derived from an EMBL/GenBank/DDBJ whole genome shotgun (WGS) entry which is preliminary data.</text>
</comment>
<dbReference type="Proteomes" id="UP000823891">
    <property type="component" value="Unassembled WGS sequence"/>
</dbReference>